<reference evidence="2 3" key="1">
    <citation type="submission" date="2017-04" db="EMBL/GenBank/DDBJ databases">
        <authorList>
            <person name="Afonso C.L."/>
            <person name="Miller P.J."/>
            <person name="Scott M.A."/>
            <person name="Spackman E."/>
            <person name="Goraichik I."/>
            <person name="Dimitrov K.M."/>
            <person name="Suarez D.L."/>
            <person name="Swayne D.E."/>
        </authorList>
    </citation>
    <scope>NUCLEOTIDE SEQUENCE [LARGE SCALE GENOMIC DNA]</scope>
    <source>
        <strain evidence="2 3">CGMCC 1.12708</strain>
    </source>
</reference>
<accession>A0A1W1ZPL9</accession>
<proteinExistence type="predicted"/>
<dbReference type="Pfam" id="PF12730">
    <property type="entry name" value="ABC2_membrane_4"/>
    <property type="match status" value="1"/>
</dbReference>
<dbReference type="GO" id="GO:0140359">
    <property type="term" value="F:ABC-type transporter activity"/>
    <property type="evidence" value="ECO:0007669"/>
    <property type="project" value="InterPro"/>
</dbReference>
<feature type="transmembrane region" description="Helical" evidence="1">
    <location>
        <begin position="182"/>
        <end position="202"/>
    </location>
</feature>
<evidence type="ECO:0008006" key="4">
    <source>
        <dbReference type="Google" id="ProtNLM"/>
    </source>
</evidence>
<dbReference type="RefSeq" id="WP_084016730.1">
    <property type="nucleotide sequence ID" value="NZ_FWXS01000003.1"/>
</dbReference>
<feature type="transmembrane region" description="Helical" evidence="1">
    <location>
        <begin position="64"/>
        <end position="88"/>
    </location>
</feature>
<dbReference type="EMBL" id="FWXS01000003">
    <property type="protein sequence ID" value="SMC50495.1"/>
    <property type="molecule type" value="Genomic_DNA"/>
</dbReference>
<keyword evidence="1" id="KW-0472">Membrane</keyword>
<evidence type="ECO:0000313" key="2">
    <source>
        <dbReference type="EMBL" id="SMC50495.1"/>
    </source>
</evidence>
<dbReference type="GO" id="GO:0005886">
    <property type="term" value="C:plasma membrane"/>
    <property type="evidence" value="ECO:0007669"/>
    <property type="project" value="UniProtKB-SubCell"/>
</dbReference>
<keyword evidence="1" id="KW-1133">Transmembrane helix</keyword>
<dbReference type="PANTHER" id="PTHR37305:SF1">
    <property type="entry name" value="MEMBRANE PROTEIN"/>
    <property type="match status" value="1"/>
</dbReference>
<dbReference type="Proteomes" id="UP000192393">
    <property type="component" value="Unassembled WGS sequence"/>
</dbReference>
<name>A0A1W1ZPL9_9FLAO</name>
<protein>
    <recommendedName>
        <fullName evidence="4">ABC-type transport system involved in multi-copper enzyme maturation, permease component</fullName>
    </recommendedName>
</protein>
<gene>
    <name evidence="2" type="ORF">SAMN06296427_103141</name>
</gene>
<evidence type="ECO:0000313" key="3">
    <source>
        <dbReference type="Proteomes" id="UP000192393"/>
    </source>
</evidence>
<feature type="transmembrane region" description="Helical" evidence="1">
    <location>
        <begin position="20"/>
        <end position="44"/>
    </location>
</feature>
<keyword evidence="1" id="KW-0812">Transmembrane</keyword>
<evidence type="ECO:0000256" key="1">
    <source>
        <dbReference type="SAM" id="Phobius"/>
    </source>
</evidence>
<dbReference type="PANTHER" id="PTHR37305">
    <property type="entry name" value="INTEGRAL MEMBRANE PROTEIN-RELATED"/>
    <property type="match status" value="1"/>
</dbReference>
<dbReference type="STRING" id="1434700.SAMN06296427_103141"/>
<sequence length="282" mass="32872">MLRLLKIEWNKIYYYKTARIFTILYFLLLSIIGGSFFLIFKFILKDRLGFSIDISQTGFFDFPVIWQNMSYLLIFGKIFLAVIIITNITNEYSNKTIKQNLIDGLSKKEFLTSKLLSNFLLGLISTLFVFVICFILGNIYSKSESSFYHGLEYVGGYLLNISFFFVFCTFISILVRKSAFALLLIFIWWVFEWILIFTEVYLRGFTSSSQQLTEKPLLITEYLPLSSASSVLQFSDAKIQGFVMGGSIFSYTPLDWKFVVATLVYIIIFIFFSYKLLKKRDL</sequence>
<feature type="transmembrane region" description="Helical" evidence="1">
    <location>
        <begin position="115"/>
        <end position="137"/>
    </location>
</feature>
<feature type="transmembrane region" description="Helical" evidence="1">
    <location>
        <begin position="258"/>
        <end position="277"/>
    </location>
</feature>
<feature type="transmembrane region" description="Helical" evidence="1">
    <location>
        <begin position="157"/>
        <end position="175"/>
    </location>
</feature>
<dbReference type="AlphaFoldDB" id="A0A1W1ZPL9"/>
<keyword evidence="3" id="KW-1185">Reference proteome</keyword>
<dbReference type="OrthoDB" id="1452202at2"/>
<organism evidence="2 3">
    <name type="scientific">Moheibacter sediminis</name>
    <dbReference type="NCBI Taxonomy" id="1434700"/>
    <lineage>
        <taxon>Bacteria</taxon>
        <taxon>Pseudomonadati</taxon>
        <taxon>Bacteroidota</taxon>
        <taxon>Flavobacteriia</taxon>
        <taxon>Flavobacteriales</taxon>
        <taxon>Weeksellaceae</taxon>
        <taxon>Moheibacter</taxon>
    </lineage>
</organism>